<dbReference type="Pfam" id="PF04851">
    <property type="entry name" value="ResIII"/>
    <property type="match status" value="1"/>
</dbReference>
<proteinExistence type="predicted"/>
<keyword evidence="3" id="KW-1185">Reference proteome</keyword>
<gene>
    <name evidence="2" type="ORF">HMA55_06930</name>
</gene>
<dbReference type="CDD" id="cd09204">
    <property type="entry name" value="PLDc_N_DEXD_b2"/>
    <property type="match status" value="1"/>
</dbReference>
<keyword evidence="2" id="KW-0347">Helicase</keyword>
<organism evidence="2 3">
    <name type="scientific">Corynebacterium wankanglinii</name>
    <dbReference type="NCBI Taxonomy" id="2735136"/>
    <lineage>
        <taxon>Bacteria</taxon>
        <taxon>Bacillati</taxon>
        <taxon>Actinomycetota</taxon>
        <taxon>Actinomycetes</taxon>
        <taxon>Mycobacteriales</taxon>
        <taxon>Corynebacteriaceae</taxon>
        <taxon>Corynebacterium</taxon>
    </lineage>
</organism>
<dbReference type="InterPro" id="IPR050742">
    <property type="entry name" value="Helicase_Restrict-Modif_Enz"/>
</dbReference>
<dbReference type="Pfam" id="PF13091">
    <property type="entry name" value="PLDc_2"/>
    <property type="match status" value="1"/>
</dbReference>
<dbReference type="GO" id="GO:0004386">
    <property type="term" value="F:helicase activity"/>
    <property type="evidence" value="ECO:0007669"/>
    <property type="project" value="UniProtKB-KW"/>
</dbReference>
<dbReference type="PROSITE" id="PS51192">
    <property type="entry name" value="HELICASE_ATP_BIND_1"/>
    <property type="match status" value="1"/>
</dbReference>
<feature type="compositionally biased region" description="Polar residues" evidence="1">
    <location>
        <begin position="970"/>
        <end position="980"/>
    </location>
</feature>
<keyword evidence="2" id="KW-0378">Hydrolase</keyword>
<dbReference type="InterPro" id="IPR027417">
    <property type="entry name" value="P-loop_NTPase"/>
</dbReference>
<dbReference type="Pfam" id="PF11907">
    <property type="entry name" value="DUF3427"/>
    <property type="match status" value="1"/>
</dbReference>
<dbReference type="GO" id="GO:0005524">
    <property type="term" value="F:ATP binding"/>
    <property type="evidence" value="ECO:0007669"/>
    <property type="project" value="InterPro"/>
</dbReference>
<feature type="compositionally biased region" description="Basic residues" evidence="1">
    <location>
        <begin position="988"/>
        <end position="997"/>
    </location>
</feature>
<keyword evidence="2" id="KW-0547">Nucleotide-binding</keyword>
<dbReference type="EMBL" id="JABFED010000004">
    <property type="protein sequence ID" value="MBA1837630.1"/>
    <property type="molecule type" value="Genomic_DNA"/>
</dbReference>
<dbReference type="PROSITE" id="PS50035">
    <property type="entry name" value="PLD"/>
    <property type="match status" value="1"/>
</dbReference>
<dbReference type="GO" id="GO:0003677">
    <property type="term" value="F:DNA binding"/>
    <property type="evidence" value="ECO:0007669"/>
    <property type="project" value="InterPro"/>
</dbReference>
<accession>A0A7H0K7R7</accession>
<dbReference type="Proteomes" id="UP000577408">
    <property type="component" value="Unassembled WGS sequence"/>
</dbReference>
<dbReference type="PROSITE" id="PS51194">
    <property type="entry name" value="HELICASE_CTER"/>
    <property type="match status" value="1"/>
</dbReference>
<dbReference type="PANTHER" id="PTHR47396:SF1">
    <property type="entry name" value="ATP-DEPENDENT HELICASE IRC3-RELATED"/>
    <property type="match status" value="1"/>
</dbReference>
<dbReference type="InterPro" id="IPR021835">
    <property type="entry name" value="DUF3427"/>
</dbReference>
<dbReference type="InterPro" id="IPR001650">
    <property type="entry name" value="Helicase_C-like"/>
</dbReference>
<dbReference type="InterPro" id="IPR006935">
    <property type="entry name" value="Helicase/UvrB_N"/>
</dbReference>
<dbReference type="GO" id="GO:0005829">
    <property type="term" value="C:cytosol"/>
    <property type="evidence" value="ECO:0007669"/>
    <property type="project" value="TreeGrafter"/>
</dbReference>
<keyword evidence="2" id="KW-0067">ATP-binding</keyword>
<dbReference type="CDD" id="cd18799">
    <property type="entry name" value="SF2_C_EcoAI-like"/>
    <property type="match status" value="1"/>
</dbReference>
<protein>
    <submittedName>
        <fullName evidence="2">DEAD/DEAH box helicase</fullName>
    </submittedName>
</protein>
<sequence length="1005" mass="113746">MKSALSSLQRDLEYGFIDETVLANKLENPELITNSDSNSMYEALKNELEFADSYVFSVAFVTADGIGALKQQLIEFQGRGTIITSSYQDFNEPAALRELLTLENVDAYVMADYVHHAKGYIFSHGDHVTALVGSSNLTRYALTENQEWNIRVSSHRNGNIAMQFHDGVVKHIEKAIPLTEEWIRQYEQRRATRTIVFTETQPLEVSPEGEKILPNLMQVEALEQLQQVVDSGEKRALIISATGTGKTILAALATRQLKPMRTLFIAHREQILKKAAEEFSRVLEIDESQIGFYVGQRREVHKPLVFATIQSLSRKENLAEISPLQFDMIIIDEVHRSGAESYRSVLNHFRPQFALGLTATPERTDGFNVFELFEYNVPYEIRLEGALENRMLVPFDYYGIADYESAQGSIGDKSKLKDLTADSRVDHIADALQKYSFAEGTKGLVFCSSNEESRILAESLSTREVHGRRLRTRSLSGADTVEERETVVAQLENGELDYIFTVDIFNEGIDIPSVNVIVLLRSTESSIIFTQQLGRGLRKSAGKHSLRVIDFIGNYANNYLIAIALTGNRSGHKPKILDDVNDPRPKAGASTVSFDRVSANRILESLRKARITGVKAKRESIAELKYRLGRIPRLIDFFHHELLDPTVLCATDQYTRNYWALLHKLKEVDVAPSPDEDGFLSFIAAELLNGKRPQELLLLNELLKRGPQGKVSADEYSTALNEYSSNLDTSNTVLRSVELVLNLHWFQDTTAERYGGRPLVVRVDDIFRLGNRFAELYYSYDADHPHPATSFRSHVDDLIETGLHINRRQYARADSFVRGKTYTRKDAARLLNWQRNRESTIYGYAVDAATHTCPIFVTYHKDADVVASHRYEDTFIDQSTMQWFSRNNRTLESKELQPILNGSAELHLFVKREDADGLEFYYLGQAKATHAKERHMPGNNNDLLDVVVMNLTLDEPVAPQLFKALTANKRSSLEDSTNAEKNAELHRSPGHVVRKNAKKDSELPK</sequence>
<dbReference type="SMART" id="SM00487">
    <property type="entry name" value="DEXDc"/>
    <property type="match status" value="1"/>
</dbReference>
<dbReference type="InterPro" id="IPR058403">
    <property type="entry name" value="DUF8090"/>
</dbReference>
<dbReference type="SUPFAM" id="SSF56024">
    <property type="entry name" value="Phospholipase D/nuclease"/>
    <property type="match status" value="1"/>
</dbReference>
<dbReference type="CDD" id="cd18032">
    <property type="entry name" value="DEXHc_RE_I_III_res"/>
    <property type="match status" value="1"/>
</dbReference>
<dbReference type="InterPro" id="IPR001736">
    <property type="entry name" value="PLipase_D/transphosphatidylase"/>
</dbReference>
<dbReference type="Gene3D" id="3.40.50.300">
    <property type="entry name" value="P-loop containing nucleotide triphosphate hydrolases"/>
    <property type="match status" value="2"/>
</dbReference>
<dbReference type="GO" id="GO:0016787">
    <property type="term" value="F:hydrolase activity"/>
    <property type="evidence" value="ECO:0007669"/>
    <property type="project" value="InterPro"/>
</dbReference>
<name>A0A7H0K7R7_9CORY</name>
<dbReference type="Pfam" id="PF26350">
    <property type="entry name" value="DUF8090"/>
    <property type="match status" value="1"/>
</dbReference>
<evidence type="ECO:0000256" key="1">
    <source>
        <dbReference type="SAM" id="MobiDB-lite"/>
    </source>
</evidence>
<dbReference type="InterPro" id="IPR025202">
    <property type="entry name" value="PLD-like_dom"/>
</dbReference>
<dbReference type="InterPro" id="IPR014001">
    <property type="entry name" value="Helicase_ATP-bd"/>
</dbReference>
<dbReference type="Gene3D" id="3.30.870.10">
    <property type="entry name" value="Endonuclease Chain A"/>
    <property type="match status" value="1"/>
</dbReference>
<feature type="region of interest" description="Disordered" evidence="1">
    <location>
        <begin position="970"/>
        <end position="1005"/>
    </location>
</feature>
<dbReference type="PANTHER" id="PTHR47396">
    <property type="entry name" value="TYPE I RESTRICTION ENZYME ECOKI R PROTEIN"/>
    <property type="match status" value="1"/>
</dbReference>
<dbReference type="AlphaFoldDB" id="A0A7H0K7R7"/>
<dbReference type="GO" id="GO:0006793">
    <property type="term" value="P:phosphorus metabolic process"/>
    <property type="evidence" value="ECO:0007669"/>
    <property type="project" value="UniProtKB-ARBA"/>
</dbReference>
<dbReference type="SUPFAM" id="SSF52540">
    <property type="entry name" value="P-loop containing nucleoside triphosphate hydrolases"/>
    <property type="match status" value="1"/>
</dbReference>
<reference evidence="2 3" key="1">
    <citation type="submission" date="2020-05" db="EMBL/GenBank/DDBJ databases">
        <title>Descriptions of Corynebacterium xxxx sp. nov., Corynebacterium yyyy sp. nov. and Corynebacterium zzzz sp. nov.</title>
        <authorList>
            <person name="Zhang G."/>
        </authorList>
    </citation>
    <scope>NUCLEOTIDE SEQUENCE [LARGE SCALE GENOMIC DNA]</scope>
    <source>
        <strain evidence="3">zg-913</strain>
    </source>
</reference>
<dbReference type="SMART" id="SM00490">
    <property type="entry name" value="HELICc"/>
    <property type="match status" value="1"/>
</dbReference>
<evidence type="ECO:0000313" key="3">
    <source>
        <dbReference type="Proteomes" id="UP000577408"/>
    </source>
</evidence>
<evidence type="ECO:0000313" key="2">
    <source>
        <dbReference type="EMBL" id="MBA1837630.1"/>
    </source>
</evidence>
<dbReference type="RefSeq" id="WP_181192340.1">
    <property type="nucleotide sequence ID" value="NZ_JABFED010000004.1"/>
</dbReference>
<dbReference type="REBASE" id="444801">
    <property type="entry name" value="Csp913ORF5170P"/>
</dbReference>
<comment type="caution">
    <text evidence="2">The sequence shown here is derived from an EMBL/GenBank/DDBJ whole genome shotgun (WGS) entry which is preliminary data.</text>
</comment>
<dbReference type="Pfam" id="PF00271">
    <property type="entry name" value="Helicase_C"/>
    <property type="match status" value="1"/>
</dbReference>